<reference evidence="6" key="3">
    <citation type="submission" date="2021-05" db="EMBL/GenBank/DDBJ databases">
        <title>Protein family content uncovers lineage relationships and bacterial pathway maintenance mechanisms in DPANN archaea.</title>
        <authorList>
            <person name="Castelle C.J."/>
            <person name="Meheust R."/>
            <person name="Jaffe A.L."/>
            <person name="Seitz K."/>
            <person name="Gong X."/>
            <person name="Baker B.J."/>
            <person name="Banfield J.F."/>
        </authorList>
    </citation>
    <scope>NUCLEOTIDE SEQUENCE</scope>
    <source>
        <strain evidence="6">RIFCSPHIGHO2_01_FULL_GW2011_AR10_43_9</strain>
    </source>
</reference>
<reference evidence="5" key="1">
    <citation type="journal article" date="2020" name="bioRxiv">
        <title>A rank-normalized archaeal taxonomy based on genome phylogeny resolves widespread incomplete and uneven classifications.</title>
        <authorList>
            <person name="Rinke C."/>
            <person name="Chuvochina M."/>
            <person name="Mussig A.J."/>
            <person name="Chaumeil P.-A."/>
            <person name="Waite D.W."/>
            <person name="Whitman W.B."/>
            <person name="Parks D.H."/>
            <person name="Hugenholtz P."/>
        </authorList>
    </citation>
    <scope>NUCLEOTIDE SEQUENCE</scope>
    <source>
        <strain evidence="5">UBA10011</strain>
    </source>
</reference>
<accession>A0A7J4ITY2</accession>
<dbReference type="GO" id="GO:0003677">
    <property type="term" value="F:DNA binding"/>
    <property type="evidence" value="ECO:0007669"/>
    <property type="project" value="InterPro"/>
</dbReference>
<feature type="domain" description="HTH cro/C1-type" evidence="3">
    <location>
        <begin position="8"/>
        <end position="62"/>
    </location>
</feature>
<dbReference type="EMBL" id="JAGVWF010000005">
    <property type="protein sequence ID" value="MBS3058868.1"/>
    <property type="molecule type" value="Genomic_DNA"/>
</dbReference>
<dbReference type="Gene3D" id="3.10.580.10">
    <property type="entry name" value="CBS-domain"/>
    <property type="match status" value="1"/>
</dbReference>
<gene>
    <name evidence="5" type="ORF">HA237_06445</name>
    <name evidence="6" type="ORF">J4224_00395</name>
</gene>
<dbReference type="SUPFAM" id="SSF47413">
    <property type="entry name" value="lambda repressor-like DNA-binding domains"/>
    <property type="match status" value="1"/>
</dbReference>
<evidence type="ECO:0000313" key="7">
    <source>
        <dbReference type="Proteomes" id="UP000577419"/>
    </source>
</evidence>
<dbReference type="EMBL" id="DUFG01000033">
    <property type="protein sequence ID" value="HIH08968.1"/>
    <property type="molecule type" value="Genomic_DNA"/>
</dbReference>
<dbReference type="Proteomes" id="UP000577419">
    <property type="component" value="Unassembled WGS sequence"/>
</dbReference>
<organism evidence="5 7">
    <name type="scientific">Candidatus Iainarchaeum sp</name>
    <dbReference type="NCBI Taxonomy" id="3101447"/>
    <lineage>
        <taxon>Archaea</taxon>
        <taxon>Candidatus Iainarchaeota</taxon>
        <taxon>Candidatus Iainarchaeia</taxon>
        <taxon>Candidatus Iainarchaeales</taxon>
        <taxon>Candidatus Iainarchaeaceae</taxon>
        <taxon>Candidatus Iainarchaeum</taxon>
    </lineage>
</organism>
<evidence type="ECO:0000313" key="6">
    <source>
        <dbReference type="EMBL" id="MBS3058868.1"/>
    </source>
</evidence>
<comment type="caution">
    <text evidence="5">The sequence shown here is derived from an EMBL/GenBank/DDBJ whole genome shotgun (WGS) entry which is preliminary data.</text>
</comment>
<dbReference type="PROSITE" id="PS51371">
    <property type="entry name" value="CBS"/>
    <property type="match status" value="1"/>
</dbReference>
<dbReference type="SMART" id="SM00116">
    <property type="entry name" value="CBS"/>
    <property type="match status" value="2"/>
</dbReference>
<dbReference type="Pfam" id="PF00571">
    <property type="entry name" value="CBS"/>
    <property type="match status" value="2"/>
</dbReference>
<dbReference type="AlphaFoldDB" id="A0A7J4ITY2"/>
<dbReference type="Proteomes" id="UP000683213">
    <property type="component" value="Unassembled WGS sequence"/>
</dbReference>
<evidence type="ECO:0000256" key="2">
    <source>
        <dbReference type="PROSITE-ProRule" id="PRU00703"/>
    </source>
</evidence>
<protein>
    <submittedName>
        <fullName evidence="5">CBS domain-containing protein</fullName>
    </submittedName>
</protein>
<dbReference type="InterPro" id="IPR000644">
    <property type="entry name" value="CBS_dom"/>
</dbReference>
<dbReference type="Gene3D" id="1.10.260.40">
    <property type="entry name" value="lambda repressor-like DNA-binding domains"/>
    <property type="match status" value="1"/>
</dbReference>
<dbReference type="SMART" id="SM00530">
    <property type="entry name" value="HTH_XRE"/>
    <property type="match status" value="1"/>
</dbReference>
<dbReference type="PANTHER" id="PTHR43080">
    <property type="entry name" value="CBS DOMAIN-CONTAINING PROTEIN CBSX3, MITOCHONDRIAL"/>
    <property type="match status" value="1"/>
</dbReference>
<dbReference type="PANTHER" id="PTHR43080:SF2">
    <property type="entry name" value="CBS DOMAIN-CONTAINING PROTEIN"/>
    <property type="match status" value="1"/>
</dbReference>
<evidence type="ECO:0000259" key="3">
    <source>
        <dbReference type="PROSITE" id="PS50943"/>
    </source>
</evidence>
<proteinExistence type="predicted"/>
<evidence type="ECO:0000313" key="5">
    <source>
        <dbReference type="EMBL" id="HIH08968.1"/>
    </source>
</evidence>
<dbReference type="InterPro" id="IPR017158">
    <property type="entry name" value="Tscrpt-reg_CBS-contain_prd"/>
</dbReference>
<dbReference type="InterPro" id="IPR051257">
    <property type="entry name" value="Diverse_CBS-Domain"/>
</dbReference>
<dbReference type="Pfam" id="PF01381">
    <property type="entry name" value="HTH_3"/>
    <property type="match status" value="1"/>
</dbReference>
<evidence type="ECO:0000256" key="1">
    <source>
        <dbReference type="ARBA" id="ARBA00023122"/>
    </source>
</evidence>
<evidence type="ECO:0000259" key="4">
    <source>
        <dbReference type="PROSITE" id="PS51371"/>
    </source>
</evidence>
<name>A0A7J4ITY2_9ARCH</name>
<sequence length="188" mass="20691">MLPELSELKRKRQAFDLTQIELAQKTGVSQSLIAKTEAGRIIPGYANAKKLFDFFESLHHESELRAHQLMAHKVLSARPDSTLKDATRAMEKNAVSQLPVIEEGKNIGTISEKLVLDKMNEVNDPTKAGKLIVRDVMGEAMPVIMGDSSFRAVSALLENNAGVLVARKGKIVGIITKSDLLNSMLKRK</sequence>
<dbReference type="SUPFAM" id="SSF54631">
    <property type="entry name" value="CBS-domain pair"/>
    <property type="match status" value="1"/>
</dbReference>
<keyword evidence="1 2" id="KW-0129">CBS domain</keyword>
<dbReference type="InterPro" id="IPR046342">
    <property type="entry name" value="CBS_dom_sf"/>
</dbReference>
<dbReference type="InterPro" id="IPR001387">
    <property type="entry name" value="Cro/C1-type_HTH"/>
</dbReference>
<dbReference type="CDD" id="cd00093">
    <property type="entry name" value="HTH_XRE"/>
    <property type="match status" value="1"/>
</dbReference>
<dbReference type="PIRSF" id="PIRSF037253">
    <property type="entry name" value="HTH_CBS_prd"/>
    <property type="match status" value="1"/>
</dbReference>
<dbReference type="InterPro" id="IPR010982">
    <property type="entry name" value="Lambda_DNA-bd_dom_sf"/>
</dbReference>
<dbReference type="PROSITE" id="PS50943">
    <property type="entry name" value="HTH_CROC1"/>
    <property type="match status" value="1"/>
</dbReference>
<feature type="domain" description="CBS" evidence="4">
    <location>
        <begin position="70"/>
        <end position="125"/>
    </location>
</feature>
<reference evidence="6" key="2">
    <citation type="submission" date="2021-03" db="EMBL/GenBank/DDBJ databases">
        <authorList>
            <person name="Jaffe A."/>
        </authorList>
    </citation>
    <scope>NUCLEOTIDE SEQUENCE</scope>
    <source>
        <strain evidence="6">RIFCSPHIGHO2_01_FULL_GW2011_AR10_43_9</strain>
    </source>
</reference>